<proteinExistence type="predicted"/>
<feature type="transmembrane region" description="Helical" evidence="2">
    <location>
        <begin position="109"/>
        <end position="128"/>
    </location>
</feature>
<accession>A0ABR4N1Z3</accession>
<feature type="region of interest" description="Disordered" evidence="1">
    <location>
        <begin position="77"/>
        <end position="100"/>
    </location>
</feature>
<dbReference type="EMBL" id="JADGIZ020000045">
    <property type="protein sequence ID" value="KAL2913541.1"/>
    <property type="molecule type" value="Genomic_DNA"/>
</dbReference>
<dbReference type="Proteomes" id="UP001527925">
    <property type="component" value="Unassembled WGS sequence"/>
</dbReference>
<evidence type="ECO:0000313" key="4">
    <source>
        <dbReference type="Proteomes" id="UP001527925"/>
    </source>
</evidence>
<protein>
    <submittedName>
        <fullName evidence="3">Uncharacterized protein</fullName>
    </submittedName>
</protein>
<evidence type="ECO:0000256" key="1">
    <source>
        <dbReference type="SAM" id="MobiDB-lite"/>
    </source>
</evidence>
<keyword evidence="2" id="KW-1133">Transmembrane helix</keyword>
<sequence length="269" mass="27046">MALAVGVAAGAVVVGDTATSDVDVHVADDALHAVDVLHVVELNEALVLALVSVAAALVTVAAPADVAIAELSSAALGTPTDTPNVPGPSAVDGPRGGGRHLTPSDVETIIMGVIGFAAMVALLLHLALRERGKTLRGRRVPSRQTIVAVAALPPHMRPSAAAAAVGGAGSALATLLPPPPPPYRAQPDQPPAGCGAPPPSPLDDPAQPAPHTHSHSHLHTPAPTHDSPQPDADDDVDVAAVLRDTASPEVSIPVLDFSPPAYDTLSRLL</sequence>
<evidence type="ECO:0000256" key="2">
    <source>
        <dbReference type="SAM" id="Phobius"/>
    </source>
</evidence>
<evidence type="ECO:0000313" key="3">
    <source>
        <dbReference type="EMBL" id="KAL2913541.1"/>
    </source>
</evidence>
<keyword evidence="2" id="KW-0812">Transmembrane</keyword>
<comment type="caution">
    <text evidence="3">The sequence shown here is derived from an EMBL/GenBank/DDBJ whole genome shotgun (WGS) entry which is preliminary data.</text>
</comment>
<organism evidence="3 4">
    <name type="scientific">Polyrhizophydium stewartii</name>
    <dbReference type="NCBI Taxonomy" id="2732419"/>
    <lineage>
        <taxon>Eukaryota</taxon>
        <taxon>Fungi</taxon>
        <taxon>Fungi incertae sedis</taxon>
        <taxon>Chytridiomycota</taxon>
        <taxon>Chytridiomycota incertae sedis</taxon>
        <taxon>Chytridiomycetes</taxon>
        <taxon>Rhizophydiales</taxon>
        <taxon>Rhizophydiales incertae sedis</taxon>
        <taxon>Polyrhizophydium</taxon>
    </lineage>
</organism>
<feature type="compositionally biased region" description="Pro residues" evidence="1">
    <location>
        <begin position="176"/>
        <end position="202"/>
    </location>
</feature>
<keyword evidence="2" id="KW-0472">Membrane</keyword>
<reference evidence="3 4" key="1">
    <citation type="submission" date="2023-09" db="EMBL/GenBank/DDBJ databases">
        <title>Pangenome analysis of Batrachochytrium dendrobatidis and related Chytrids.</title>
        <authorList>
            <person name="Yacoub M.N."/>
            <person name="Stajich J.E."/>
            <person name="James T.Y."/>
        </authorList>
    </citation>
    <scope>NUCLEOTIDE SEQUENCE [LARGE SCALE GENOMIC DNA]</scope>
    <source>
        <strain evidence="3 4">JEL0888</strain>
    </source>
</reference>
<keyword evidence="4" id="KW-1185">Reference proteome</keyword>
<feature type="region of interest" description="Disordered" evidence="1">
    <location>
        <begin position="173"/>
        <end position="269"/>
    </location>
</feature>
<name>A0ABR4N1Z3_9FUNG</name>
<gene>
    <name evidence="3" type="ORF">HK105_207001</name>
</gene>